<organism evidence="2 3">
    <name type="scientific">Luteolibacter pohnpeiensis</name>
    <dbReference type="NCBI Taxonomy" id="454153"/>
    <lineage>
        <taxon>Bacteria</taxon>
        <taxon>Pseudomonadati</taxon>
        <taxon>Verrucomicrobiota</taxon>
        <taxon>Verrucomicrobiia</taxon>
        <taxon>Verrucomicrobiales</taxon>
        <taxon>Verrucomicrobiaceae</taxon>
        <taxon>Luteolibacter</taxon>
    </lineage>
</organism>
<protein>
    <submittedName>
        <fullName evidence="2">Uncharacterized protein</fullName>
    </submittedName>
</protein>
<keyword evidence="1" id="KW-0472">Membrane</keyword>
<proteinExistence type="predicted"/>
<evidence type="ECO:0000313" key="2">
    <source>
        <dbReference type="EMBL" id="MBK1883125.1"/>
    </source>
</evidence>
<accession>A0A934S882</accession>
<dbReference type="RefSeq" id="WP_200270938.1">
    <property type="nucleotide sequence ID" value="NZ_JAENIJ010000017.1"/>
</dbReference>
<keyword evidence="1" id="KW-1133">Transmembrane helix</keyword>
<dbReference type="Proteomes" id="UP000603141">
    <property type="component" value="Unassembled WGS sequence"/>
</dbReference>
<sequence>MGLLDYPYRQTANDTEGLAYPPNGGRGKLIALGIVFPLGVLIYAAHIWITKEA</sequence>
<name>A0A934S882_9BACT</name>
<keyword evidence="1" id="KW-0812">Transmembrane</keyword>
<evidence type="ECO:0000256" key="1">
    <source>
        <dbReference type="SAM" id="Phobius"/>
    </source>
</evidence>
<dbReference type="EMBL" id="JAENIJ010000017">
    <property type="protein sequence ID" value="MBK1883125.1"/>
    <property type="molecule type" value="Genomic_DNA"/>
</dbReference>
<comment type="caution">
    <text evidence="2">The sequence shown here is derived from an EMBL/GenBank/DDBJ whole genome shotgun (WGS) entry which is preliminary data.</text>
</comment>
<dbReference type="AlphaFoldDB" id="A0A934S882"/>
<gene>
    <name evidence="2" type="ORF">JIN85_11905</name>
</gene>
<keyword evidence="3" id="KW-1185">Reference proteome</keyword>
<reference evidence="2" key="1">
    <citation type="submission" date="2021-01" db="EMBL/GenBank/DDBJ databases">
        <title>Modified the classification status of verrucomicrobia.</title>
        <authorList>
            <person name="Feng X."/>
        </authorList>
    </citation>
    <scope>NUCLEOTIDE SEQUENCE</scope>
    <source>
        <strain evidence="2">KCTC 22041</strain>
    </source>
</reference>
<feature type="transmembrane region" description="Helical" evidence="1">
    <location>
        <begin position="29"/>
        <end position="49"/>
    </location>
</feature>
<evidence type="ECO:0000313" key="3">
    <source>
        <dbReference type="Proteomes" id="UP000603141"/>
    </source>
</evidence>